<dbReference type="Pfam" id="PF13646">
    <property type="entry name" value="HEAT_2"/>
    <property type="match status" value="1"/>
</dbReference>
<dbReference type="InterPro" id="IPR016024">
    <property type="entry name" value="ARM-type_fold"/>
</dbReference>
<dbReference type="SUPFAM" id="SSF48371">
    <property type="entry name" value="ARM repeat"/>
    <property type="match status" value="1"/>
</dbReference>
<dbReference type="InterPro" id="IPR011989">
    <property type="entry name" value="ARM-like"/>
</dbReference>
<dbReference type="STRING" id="28181.BEN30_15270"/>
<dbReference type="OrthoDB" id="5615858at2"/>
<accession>A0A1E5Q561</accession>
<evidence type="ECO:0000313" key="1">
    <source>
        <dbReference type="EMBL" id="OEJ65230.1"/>
    </source>
</evidence>
<organism evidence="1 2">
    <name type="scientific">Magnetovibrio blakemorei</name>
    <dbReference type="NCBI Taxonomy" id="28181"/>
    <lineage>
        <taxon>Bacteria</taxon>
        <taxon>Pseudomonadati</taxon>
        <taxon>Pseudomonadota</taxon>
        <taxon>Alphaproteobacteria</taxon>
        <taxon>Rhodospirillales</taxon>
        <taxon>Magnetovibrionaceae</taxon>
        <taxon>Magnetovibrio</taxon>
    </lineage>
</organism>
<name>A0A1E5Q561_9PROT</name>
<protein>
    <recommendedName>
        <fullName evidence="3">HEAT repeat domain-containing protein</fullName>
    </recommendedName>
</protein>
<evidence type="ECO:0000313" key="2">
    <source>
        <dbReference type="Proteomes" id="UP000095347"/>
    </source>
</evidence>
<comment type="caution">
    <text evidence="1">The sequence shown here is derived from an EMBL/GenBank/DDBJ whole genome shotgun (WGS) entry which is preliminary data.</text>
</comment>
<dbReference type="Gene3D" id="1.25.10.10">
    <property type="entry name" value="Leucine-rich Repeat Variant"/>
    <property type="match status" value="1"/>
</dbReference>
<keyword evidence="2" id="KW-1185">Reference proteome</keyword>
<dbReference type="AlphaFoldDB" id="A0A1E5Q561"/>
<proteinExistence type="predicted"/>
<dbReference type="RefSeq" id="WP_069958939.1">
    <property type="nucleotide sequence ID" value="NZ_MCGG01000054.1"/>
</dbReference>
<gene>
    <name evidence="1" type="ORF">BEN30_15270</name>
</gene>
<dbReference type="EMBL" id="MCGG01000054">
    <property type="protein sequence ID" value="OEJ65230.1"/>
    <property type="molecule type" value="Genomic_DNA"/>
</dbReference>
<reference evidence="2" key="1">
    <citation type="submission" date="2016-07" db="EMBL/GenBank/DDBJ databases">
        <authorList>
            <person name="Florea S."/>
            <person name="Webb J.S."/>
            <person name="Jaromczyk J."/>
            <person name="Schardl C.L."/>
        </authorList>
    </citation>
    <scope>NUCLEOTIDE SEQUENCE [LARGE SCALE GENOMIC DNA]</scope>
    <source>
        <strain evidence="2">MV-1</strain>
    </source>
</reference>
<sequence length="183" mass="20314">MGKMLNLLNDGDQRTIGRVADAVRLALGKPQHINELVDLMSHANPAVRMRAADALEKATVQHAPLLAPHKDYLIDLIEVAQQNEVRWHLAEMVTRLDLQGDEIFALAAIFTRWFQRADSRIVRTAALQGMFDLAHKDTSLIDETLKMMELALAGSIPALKARARKLKGPLERLKAASGDAELH</sequence>
<evidence type="ECO:0008006" key="3">
    <source>
        <dbReference type="Google" id="ProtNLM"/>
    </source>
</evidence>
<dbReference type="Proteomes" id="UP000095347">
    <property type="component" value="Unassembled WGS sequence"/>
</dbReference>